<comment type="caution">
    <text evidence="1">The sequence shown here is derived from an EMBL/GenBank/DDBJ whole genome shotgun (WGS) entry which is preliminary data.</text>
</comment>
<evidence type="ECO:0000313" key="1">
    <source>
        <dbReference type="EMBL" id="MBB5958516.1"/>
    </source>
</evidence>
<dbReference type="EMBL" id="JACHJN010000008">
    <property type="protein sequence ID" value="MBB5958516.1"/>
    <property type="molecule type" value="Genomic_DNA"/>
</dbReference>
<gene>
    <name evidence="1" type="ORF">FHS29_005124</name>
</gene>
<organism evidence="1 2">
    <name type="scientific">Saccharothrix tamanrassetensis</name>
    <dbReference type="NCBI Taxonomy" id="1051531"/>
    <lineage>
        <taxon>Bacteria</taxon>
        <taxon>Bacillati</taxon>
        <taxon>Actinomycetota</taxon>
        <taxon>Actinomycetes</taxon>
        <taxon>Pseudonocardiales</taxon>
        <taxon>Pseudonocardiaceae</taxon>
        <taxon>Saccharothrix</taxon>
    </lineage>
</organism>
<name>A0A841CSV7_9PSEU</name>
<dbReference type="Pfam" id="PF26541">
    <property type="entry name" value="MafI2"/>
    <property type="match status" value="1"/>
</dbReference>
<dbReference type="AlphaFoldDB" id="A0A841CSV7"/>
<evidence type="ECO:0000313" key="2">
    <source>
        <dbReference type="Proteomes" id="UP000547510"/>
    </source>
</evidence>
<accession>A0A841CSV7</accession>
<dbReference type="Proteomes" id="UP000547510">
    <property type="component" value="Unassembled WGS sequence"/>
</dbReference>
<proteinExistence type="predicted"/>
<protein>
    <submittedName>
        <fullName evidence="1">Uncharacterized protein</fullName>
    </submittedName>
</protein>
<dbReference type="RefSeq" id="WP_184694527.1">
    <property type="nucleotide sequence ID" value="NZ_JACHJN010000008.1"/>
</dbReference>
<reference evidence="1 2" key="1">
    <citation type="submission" date="2020-08" db="EMBL/GenBank/DDBJ databases">
        <title>Genomic Encyclopedia of Type Strains, Phase III (KMG-III): the genomes of soil and plant-associated and newly described type strains.</title>
        <authorList>
            <person name="Whitman W."/>
        </authorList>
    </citation>
    <scope>NUCLEOTIDE SEQUENCE [LARGE SCALE GENOMIC DNA]</scope>
    <source>
        <strain evidence="1 2">CECT 8640</strain>
    </source>
</reference>
<dbReference type="InterPro" id="IPR058702">
    <property type="entry name" value="MafI2-like"/>
</dbReference>
<keyword evidence="2" id="KW-1185">Reference proteome</keyword>
<sequence>MLDPEALKRENDIVLSTVQVLMRRISSDVTAVAVLVEAQRVELTFWADRLTDEIDEDADDATFELDALLDDYDHPLIEYRVRLGRPDPKRLASYGRMIYWSKCQTVAGPTEPRSNQCPVG</sequence>